<evidence type="ECO:0000256" key="9">
    <source>
        <dbReference type="ARBA" id="ARBA00023136"/>
    </source>
</evidence>
<comment type="similarity">
    <text evidence="10">Belongs to the NqrB/RnfD family.</text>
</comment>
<comment type="cofactor">
    <cofactor evidence="10">
        <name>FMN</name>
        <dbReference type="ChEBI" id="CHEBI:58210"/>
    </cofactor>
</comment>
<reference evidence="12" key="1">
    <citation type="submission" date="2010-03" db="EMBL/GenBank/DDBJ databases">
        <title>The genome sequence of Synergistetes sp. SGP1.</title>
        <authorList>
            <consortium name="metaHIT consortium -- http://www.metahit.eu/"/>
            <person name="Pajon A."/>
            <person name="Turner K."/>
            <person name="Parkhill J."/>
            <person name="Wade W."/>
            <person name="Vartoukian S."/>
        </authorList>
    </citation>
    <scope>NUCLEOTIDE SEQUENCE [LARGE SCALE GENOMIC DNA]</scope>
    <source>
        <strain evidence="12">SGP1</strain>
    </source>
</reference>
<feature type="transmembrane region" description="Helical" evidence="10">
    <location>
        <begin position="49"/>
        <end position="66"/>
    </location>
</feature>
<proteinExistence type="inferred from homology"/>
<comment type="caution">
    <text evidence="10">Lacks conserved residue(s) required for the propagation of feature annotation.</text>
</comment>
<dbReference type="PANTHER" id="PTHR30578:SF0">
    <property type="entry name" value="ION-TRANSLOCATING OXIDOREDUCTASE COMPLEX SUBUNIT D"/>
    <property type="match status" value="1"/>
</dbReference>
<dbReference type="EC" id="7.-.-.-" evidence="10"/>
<comment type="function">
    <text evidence="10">Part of a membrane-bound complex that couples electron transfer with translocation of ions across the membrane.</text>
</comment>
<keyword evidence="9 10" id="KW-0472">Membrane</keyword>
<evidence type="ECO:0000256" key="3">
    <source>
        <dbReference type="ARBA" id="ARBA00022630"/>
    </source>
</evidence>
<feature type="transmembrane region" description="Helical" evidence="10">
    <location>
        <begin position="73"/>
        <end position="92"/>
    </location>
</feature>
<keyword evidence="12" id="KW-1185">Reference proteome</keyword>
<gene>
    <name evidence="10" type="primary">rnfD</name>
    <name evidence="11" type="ORF">SY1_10940</name>
</gene>
<keyword evidence="10" id="KW-1003">Cell membrane</keyword>
<feature type="transmembrane region" description="Helical" evidence="10">
    <location>
        <begin position="98"/>
        <end position="116"/>
    </location>
</feature>
<keyword evidence="5 10" id="KW-0812">Transmembrane</keyword>
<dbReference type="HAMAP" id="MF_00462">
    <property type="entry name" value="RsxD_RnfD"/>
    <property type="match status" value="1"/>
</dbReference>
<dbReference type="GO" id="GO:0022900">
    <property type="term" value="P:electron transport chain"/>
    <property type="evidence" value="ECO:0007669"/>
    <property type="project" value="UniProtKB-UniRule"/>
</dbReference>
<organism evidence="11 12">
    <name type="scientific">Fretibacterium fastidiosum</name>
    <dbReference type="NCBI Taxonomy" id="651822"/>
    <lineage>
        <taxon>Bacteria</taxon>
        <taxon>Thermotogati</taxon>
        <taxon>Synergistota</taxon>
        <taxon>Synergistia</taxon>
        <taxon>Synergistales</taxon>
        <taxon>Aminobacteriaceae</taxon>
        <taxon>Fretibacterium</taxon>
    </lineage>
</organism>
<dbReference type="KEGG" id="sbr:SY1_10940"/>
<dbReference type="Pfam" id="PF03116">
    <property type="entry name" value="NQR2_RnfD_RnfE"/>
    <property type="match status" value="1"/>
</dbReference>
<evidence type="ECO:0000313" key="11">
    <source>
        <dbReference type="EMBL" id="CBL28286.1"/>
    </source>
</evidence>
<dbReference type="Proteomes" id="UP000008957">
    <property type="component" value="Chromosome"/>
</dbReference>
<dbReference type="InterPro" id="IPR011303">
    <property type="entry name" value="RnfD_bac"/>
</dbReference>
<dbReference type="InterPro" id="IPR004338">
    <property type="entry name" value="NqrB/RnfD"/>
</dbReference>
<dbReference type="PANTHER" id="PTHR30578">
    <property type="entry name" value="ELECTRON TRANSPORT COMPLEX PROTEIN RNFD"/>
    <property type="match status" value="1"/>
</dbReference>
<feature type="transmembrane region" description="Helical" evidence="10">
    <location>
        <begin position="181"/>
        <end position="205"/>
    </location>
</feature>
<name>A0AB94IWY5_9BACT</name>
<sequence length="319" mass="33060">MTERDLKLVVASSPHVHSPLSTQKIMGLVIAALLPAGAAGVHFMGWRALVVIAVCVAASVAAEYLWQRATGQRVTVSDLSAVVTGLLLAYNLPPSVPLWMAACGAVFAIIVVKQFFGGIGGNVMNPALAARAMMLISWPVAMTDWSLDGVSTATPLAAMKALSGAGASAAPGPSCSTADLLLGNVGGCIGETSAALLLLGGAFLVWQEVISWRIPVIYTLTAALLAALFRHGGGMMPLQEALTGGLLLGAIFMATDYTTSPMTARGQVVFAVGCGVLTALIRRFGGYPEGVSYSILIMNATVPLIDRVTKPRILGEVRR</sequence>
<evidence type="ECO:0000256" key="6">
    <source>
        <dbReference type="ARBA" id="ARBA00022967"/>
    </source>
</evidence>
<keyword evidence="3 10" id="KW-0285">Flavoprotein</keyword>
<feature type="transmembrane region" description="Helical" evidence="10">
    <location>
        <begin position="212"/>
        <end position="229"/>
    </location>
</feature>
<reference evidence="11 12" key="2">
    <citation type="submission" date="2010-03" db="EMBL/GenBank/DDBJ databases">
        <authorList>
            <person name="Pajon A."/>
        </authorList>
    </citation>
    <scope>NUCLEOTIDE SEQUENCE [LARGE SCALE GENOMIC DNA]</scope>
    <source>
        <strain evidence="11 12">SGP1</strain>
    </source>
</reference>
<evidence type="ECO:0000256" key="1">
    <source>
        <dbReference type="ARBA" id="ARBA00022448"/>
    </source>
</evidence>
<comment type="subcellular location">
    <subcellularLocation>
        <location evidence="10">Cell membrane</location>
        <topology evidence="10">Multi-pass membrane protein</topology>
    </subcellularLocation>
</comment>
<keyword evidence="7 10" id="KW-0249">Electron transport</keyword>
<evidence type="ECO:0000256" key="5">
    <source>
        <dbReference type="ARBA" id="ARBA00022692"/>
    </source>
</evidence>
<dbReference type="AlphaFoldDB" id="A0AB94IWY5"/>
<comment type="subunit">
    <text evidence="10">The complex is composed of six subunits: RnfA, RnfB, RnfC, RnfD, RnfE and RnfG.</text>
</comment>
<dbReference type="GO" id="GO:0055085">
    <property type="term" value="P:transmembrane transport"/>
    <property type="evidence" value="ECO:0007669"/>
    <property type="project" value="InterPro"/>
</dbReference>
<accession>A0AB94IWY5</accession>
<evidence type="ECO:0000256" key="8">
    <source>
        <dbReference type="ARBA" id="ARBA00022989"/>
    </source>
</evidence>
<dbReference type="EMBL" id="FP929056">
    <property type="protein sequence ID" value="CBL28286.1"/>
    <property type="molecule type" value="Genomic_DNA"/>
</dbReference>
<keyword evidence="1 10" id="KW-0813">Transport</keyword>
<evidence type="ECO:0000256" key="7">
    <source>
        <dbReference type="ARBA" id="ARBA00022982"/>
    </source>
</evidence>
<dbReference type="GO" id="GO:0005886">
    <property type="term" value="C:plasma membrane"/>
    <property type="evidence" value="ECO:0007669"/>
    <property type="project" value="UniProtKB-SubCell"/>
</dbReference>
<keyword evidence="4 10" id="KW-0288">FMN</keyword>
<keyword evidence="8 10" id="KW-1133">Transmembrane helix</keyword>
<evidence type="ECO:0000256" key="10">
    <source>
        <dbReference type="HAMAP-Rule" id="MF_00462"/>
    </source>
</evidence>
<evidence type="ECO:0000256" key="4">
    <source>
        <dbReference type="ARBA" id="ARBA00022643"/>
    </source>
</evidence>
<dbReference type="RefSeq" id="WP_015556433.1">
    <property type="nucleotide sequence ID" value="NC_021038.1"/>
</dbReference>
<evidence type="ECO:0000256" key="2">
    <source>
        <dbReference type="ARBA" id="ARBA00022553"/>
    </source>
</evidence>
<protein>
    <recommendedName>
        <fullName evidence="10">Ion-translocating oxidoreductase complex subunit D</fullName>
        <ecNumber evidence="10">7.-.-.-</ecNumber>
    </recommendedName>
    <alternativeName>
        <fullName evidence="10">Rnf electron transport complex subunit D</fullName>
    </alternativeName>
</protein>
<evidence type="ECO:0000313" key="12">
    <source>
        <dbReference type="Proteomes" id="UP000008957"/>
    </source>
</evidence>
<keyword evidence="2 10" id="KW-0597">Phosphoprotein</keyword>
<keyword evidence="6 10" id="KW-1278">Translocase</keyword>
<feature type="modified residue" description="FMN phosphoryl threonine" evidence="10">
    <location>
        <position position="154"/>
    </location>
</feature>